<keyword evidence="4" id="KW-1185">Reference proteome</keyword>
<dbReference type="InterPro" id="IPR036063">
    <property type="entry name" value="Smr_dom_sf"/>
</dbReference>
<name>A0A4R5UDQ9_9GAMM</name>
<evidence type="ECO:0000313" key="4">
    <source>
        <dbReference type="Proteomes" id="UP000295543"/>
    </source>
</evidence>
<dbReference type="PROSITE" id="PS50828">
    <property type="entry name" value="SMR"/>
    <property type="match status" value="1"/>
</dbReference>
<proteinExistence type="predicted"/>
<feature type="compositionally biased region" description="Pro residues" evidence="1">
    <location>
        <begin position="36"/>
        <end position="46"/>
    </location>
</feature>
<dbReference type="InterPro" id="IPR002625">
    <property type="entry name" value="Smr_dom"/>
</dbReference>
<comment type="caution">
    <text evidence="3">The sequence shown here is derived from an EMBL/GenBank/DDBJ whole genome shotgun (WGS) entry which is preliminary data.</text>
</comment>
<evidence type="ECO:0000313" key="3">
    <source>
        <dbReference type="EMBL" id="TDK33427.1"/>
    </source>
</evidence>
<dbReference type="SUPFAM" id="SSF160443">
    <property type="entry name" value="SMR domain-like"/>
    <property type="match status" value="1"/>
</dbReference>
<dbReference type="Pfam" id="PF01713">
    <property type="entry name" value="Smr"/>
    <property type="match status" value="1"/>
</dbReference>
<dbReference type="Proteomes" id="UP000295543">
    <property type="component" value="Unassembled WGS sequence"/>
</dbReference>
<feature type="compositionally biased region" description="Low complexity" evidence="1">
    <location>
        <begin position="66"/>
        <end position="76"/>
    </location>
</feature>
<feature type="region of interest" description="Disordered" evidence="1">
    <location>
        <begin position="1"/>
        <end position="20"/>
    </location>
</feature>
<accession>A0A4R5UDQ9</accession>
<dbReference type="RefSeq" id="WP_133392884.1">
    <property type="nucleotide sequence ID" value="NZ_SMTG01000002.1"/>
</dbReference>
<protein>
    <submittedName>
        <fullName evidence="3">SMR domain protein</fullName>
    </submittedName>
</protein>
<feature type="region of interest" description="Disordered" evidence="1">
    <location>
        <begin position="27"/>
        <end position="80"/>
    </location>
</feature>
<evidence type="ECO:0000259" key="2">
    <source>
        <dbReference type="PROSITE" id="PS50828"/>
    </source>
</evidence>
<dbReference type="Gene3D" id="3.30.1370.110">
    <property type="match status" value="1"/>
</dbReference>
<dbReference type="PANTHER" id="PTHR35562:SF2">
    <property type="entry name" value="DNA ENDONUCLEASE SMRA-RELATED"/>
    <property type="match status" value="1"/>
</dbReference>
<dbReference type="AlphaFoldDB" id="A0A4R5UDQ9"/>
<organism evidence="3 4">
    <name type="scientific">Luteimonas terrae</name>
    <dbReference type="NCBI Taxonomy" id="1530191"/>
    <lineage>
        <taxon>Bacteria</taxon>
        <taxon>Pseudomonadati</taxon>
        <taxon>Pseudomonadota</taxon>
        <taxon>Gammaproteobacteria</taxon>
        <taxon>Lysobacterales</taxon>
        <taxon>Lysobacteraceae</taxon>
        <taxon>Luteimonas</taxon>
    </lineage>
</organism>
<dbReference type="EMBL" id="SMTG01000002">
    <property type="protein sequence ID" value="TDK33427.1"/>
    <property type="molecule type" value="Genomic_DNA"/>
</dbReference>
<feature type="domain" description="Smr" evidence="2">
    <location>
        <begin position="104"/>
        <end position="185"/>
    </location>
</feature>
<dbReference type="GO" id="GO:0004520">
    <property type="term" value="F:DNA endonuclease activity"/>
    <property type="evidence" value="ECO:0007669"/>
    <property type="project" value="TreeGrafter"/>
</dbReference>
<reference evidence="3 4" key="1">
    <citation type="submission" date="2019-03" db="EMBL/GenBank/DDBJ databases">
        <title>Luteimonas zhaokaii sp.nov., isolated from the rectal contents of Plateau pika in Yushu, Qinghai Province, China.</title>
        <authorList>
            <person name="Zhang G."/>
        </authorList>
    </citation>
    <scope>NUCLEOTIDE SEQUENCE [LARGE SCALE GENOMIC DNA]</scope>
    <source>
        <strain evidence="3 4">THG-MD21</strain>
    </source>
</reference>
<dbReference type="SMART" id="SM00463">
    <property type="entry name" value="SMR"/>
    <property type="match status" value="1"/>
</dbReference>
<feature type="compositionally biased region" description="Basic and acidic residues" evidence="1">
    <location>
        <begin position="51"/>
        <end position="65"/>
    </location>
</feature>
<gene>
    <name evidence="3" type="ORF">E2F49_05230</name>
</gene>
<sequence length="188" mass="20418">MQRGPKRPAPPPAAPDDDDAALFRAAIGPVRELPAAAPPPQAPKPRPSTRMAERDDAQARSEFRQLLDGPLLQGGDTMQYRRDEVSPRVLRRLGRGEYAAQEELDLHHSDAQQAGTLLRLFLRDAVDVGLGCVRIIHGKGLNSSPDAPILKNLVDRMLRQRADVLAFHSAPAAQGGSGAVLVLLRPKR</sequence>
<dbReference type="PANTHER" id="PTHR35562">
    <property type="entry name" value="DNA ENDONUCLEASE SMRA-RELATED"/>
    <property type="match status" value="1"/>
</dbReference>
<evidence type="ECO:0000256" key="1">
    <source>
        <dbReference type="SAM" id="MobiDB-lite"/>
    </source>
</evidence>
<dbReference type="OrthoDB" id="9808881at2"/>